<evidence type="ECO:0000313" key="1">
    <source>
        <dbReference type="EMBL" id="CAM75780.1"/>
    </source>
</evidence>
<reference evidence="1" key="1">
    <citation type="journal article" date="2007" name="J. Bacteriol.">
        <title>Comparative genome analysis of four magnetotactic bacteria reveals a complex set of group-specific genes implicated in magnetosome biomineralization and function.</title>
        <authorList>
            <person name="Richter M."/>
            <person name="Kube M."/>
            <person name="Bazylinski D.A."/>
            <person name="Lombardot T."/>
            <person name="Gloeckner F.O."/>
            <person name="Reinhardt R."/>
            <person name="Schueler D."/>
        </authorList>
    </citation>
    <scope>NUCLEOTIDE SEQUENCE</scope>
    <source>
        <strain evidence="1">MSR-1</strain>
    </source>
</reference>
<protein>
    <submittedName>
        <fullName evidence="1">Uncharacterized protein</fullName>
    </submittedName>
</protein>
<dbReference type="EMBL" id="CU459003">
    <property type="protein sequence ID" value="CAM75780.1"/>
    <property type="molecule type" value="Genomic_DNA"/>
</dbReference>
<dbReference type="AlphaFoldDB" id="A4TYS3"/>
<organism evidence="1">
    <name type="scientific">Magnetospirillum gryphiswaldense</name>
    <dbReference type="NCBI Taxonomy" id="55518"/>
    <lineage>
        <taxon>Bacteria</taxon>
        <taxon>Pseudomonadati</taxon>
        <taxon>Pseudomonadota</taxon>
        <taxon>Alphaproteobacteria</taxon>
        <taxon>Rhodospirillales</taxon>
        <taxon>Rhodospirillaceae</taxon>
        <taxon>Magnetospirillum</taxon>
    </lineage>
</organism>
<proteinExistence type="predicted"/>
<sequence>MSLVIDTSIAVKWMSESPDWQAARLRRGRKQKVQFPDHTVMPGLDPGIHVAAIHPIASIRFPVDTRGWPGHARP</sequence>
<dbReference type="RefSeq" id="WP_106002708.1">
    <property type="nucleotide sequence ID" value="NZ_CP027527.1"/>
</dbReference>
<name>A4TYS3_9PROT</name>
<gene>
    <name evidence="1" type="ORF">MGR_3344</name>
</gene>
<accession>A4TYS3</accession>